<proteinExistence type="predicted"/>
<sequence>MEGLEDLLKKFVLSSKGLEGVDLGQKNVQRVIHNFQRSLIGKLIGEKFWGGSDWNVYKKLAIITRKKSENRELKRINGDNGIAGENEVTYGLNSQVKAKEKVQSFMDPTDLRVMEKPCGDMNLKIDSQSKKGDEQTRDVEDDGKLNINTNSGDP</sequence>
<gene>
    <name evidence="2" type="ORF">ACH5RR_039148</name>
</gene>
<accession>A0ABD2Y1I4</accession>
<comment type="caution">
    <text evidence="2">The sequence shown here is derived from an EMBL/GenBank/DDBJ whole genome shotgun (WGS) entry which is preliminary data.</text>
</comment>
<dbReference type="EMBL" id="JBJUIK010000016">
    <property type="protein sequence ID" value="KAL3500055.1"/>
    <property type="molecule type" value="Genomic_DNA"/>
</dbReference>
<evidence type="ECO:0000256" key="1">
    <source>
        <dbReference type="SAM" id="MobiDB-lite"/>
    </source>
</evidence>
<keyword evidence="3" id="KW-1185">Reference proteome</keyword>
<evidence type="ECO:0000313" key="2">
    <source>
        <dbReference type="EMBL" id="KAL3500055.1"/>
    </source>
</evidence>
<reference evidence="2 3" key="1">
    <citation type="submission" date="2024-11" db="EMBL/GenBank/DDBJ databases">
        <title>A near-complete genome assembly of Cinchona calisaya.</title>
        <authorList>
            <person name="Lian D.C."/>
            <person name="Zhao X.W."/>
            <person name="Wei L."/>
        </authorList>
    </citation>
    <scope>NUCLEOTIDE SEQUENCE [LARGE SCALE GENOMIC DNA]</scope>
    <source>
        <tissue evidence="2">Nenye</tissue>
    </source>
</reference>
<feature type="region of interest" description="Disordered" evidence="1">
    <location>
        <begin position="117"/>
        <end position="154"/>
    </location>
</feature>
<name>A0ABD2Y1I4_9GENT</name>
<feature type="compositionally biased region" description="Basic and acidic residues" evidence="1">
    <location>
        <begin position="127"/>
        <end position="144"/>
    </location>
</feature>
<dbReference type="AlphaFoldDB" id="A0ABD2Y1I4"/>
<dbReference type="Proteomes" id="UP001630127">
    <property type="component" value="Unassembled WGS sequence"/>
</dbReference>
<evidence type="ECO:0000313" key="3">
    <source>
        <dbReference type="Proteomes" id="UP001630127"/>
    </source>
</evidence>
<organism evidence="2 3">
    <name type="scientific">Cinchona calisaya</name>
    <dbReference type="NCBI Taxonomy" id="153742"/>
    <lineage>
        <taxon>Eukaryota</taxon>
        <taxon>Viridiplantae</taxon>
        <taxon>Streptophyta</taxon>
        <taxon>Embryophyta</taxon>
        <taxon>Tracheophyta</taxon>
        <taxon>Spermatophyta</taxon>
        <taxon>Magnoliopsida</taxon>
        <taxon>eudicotyledons</taxon>
        <taxon>Gunneridae</taxon>
        <taxon>Pentapetalae</taxon>
        <taxon>asterids</taxon>
        <taxon>lamiids</taxon>
        <taxon>Gentianales</taxon>
        <taxon>Rubiaceae</taxon>
        <taxon>Cinchonoideae</taxon>
        <taxon>Cinchoneae</taxon>
        <taxon>Cinchona</taxon>
    </lineage>
</organism>
<protein>
    <submittedName>
        <fullName evidence="2">Uncharacterized protein</fullName>
    </submittedName>
</protein>